<dbReference type="CDD" id="cd04250">
    <property type="entry name" value="AAK_NAGK-C"/>
    <property type="match status" value="1"/>
</dbReference>
<comment type="catalytic activity">
    <reaction evidence="8">
        <text>N-acetyl-L-glutamate + ATP = N-acetyl-L-glutamyl 5-phosphate + ADP</text>
        <dbReference type="Rhea" id="RHEA:14629"/>
        <dbReference type="ChEBI" id="CHEBI:30616"/>
        <dbReference type="ChEBI" id="CHEBI:44337"/>
        <dbReference type="ChEBI" id="CHEBI:57936"/>
        <dbReference type="ChEBI" id="CHEBI:456216"/>
        <dbReference type="EC" id="2.7.2.8"/>
    </reaction>
</comment>
<feature type="binding site" evidence="8">
    <location>
        <begin position="66"/>
        <end position="67"/>
    </location>
    <ligand>
        <name>substrate</name>
    </ligand>
</feature>
<dbReference type="GeneID" id="33353132"/>
<keyword evidence="4 8" id="KW-0808">Transferase</keyword>
<sequence>MSKSLVSDYFSCISDTLPYLKSYFGKVFVIKYGGSVMSNPSVKLQFIRDLCFLYFCGINIILVHGGGPSISKWLSRLNIQTKFKSGVRVTDTQTMEIVEMVLVGKINKELVLSFNLEGVPSIGLSGKDAGLITARPSSNEEDNLVGLVDNVDIRLLNLLLANKYVPVISPIASGNNNKTYNINADTVAGAISSSLKADKLILLTDAPGVMRNLGDSSTLIKELDINYANQLKKDSIISGGMIPKVDCCISALECGVKSTHIIDGNKKHALLHEILTDDRMGSMITL</sequence>
<dbReference type="UniPathway" id="UPA00068">
    <property type="reaction ID" value="UER00107"/>
</dbReference>
<dbReference type="PANTHER" id="PTHR23342">
    <property type="entry name" value="N-ACETYLGLUTAMATE SYNTHASE"/>
    <property type="match status" value="1"/>
</dbReference>
<accession>A0A1Z1M1L3</accession>
<feature type="binding site" evidence="8">
    <location>
        <position position="181"/>
    </location>
    <ligand>
        <name>substrate</name>
    </ligand>
</feature>
<evidence type="ECO:0000256" key="5">
    <source>
        <dbReference type="ARBA" id="ARBA00022741"/>
    </source>
</evidence>
<dbReference type="InterPro" id="IPR037528">
    <property type="entry name" value="ArgB"/>
</dbReference>
<dbReference type="GO" id="GO:0009507">
    <property type="term" value="C:chloroplast"/>
    <property type="evidence" value="ECO:0007669"/>
    <property type="project" value="UniProtKB-SubCell"/>
</dbReference>
<organism evidence="10">
    <name type="scientific">Platysiphonia delicata</name>
    <dbReference type="NCBI Taxonomy" id="2006979"/>
    <lineage>
        <taxon>Eukaryota</taxon>
        <taxon>Rhodophyta</taxon>
        <taxon>Florideophyceae</taxon>
        <taxon>Rhodymeniophycidae</taxon>
        <taxon>Ceramiales</taxon>
        <taxon>Delesseriaceae</taxon>
        <taxon>Platysiphonia</taxon>
    </lineage>
</organism>
<feature type="site" description="Transition state stabilizer" evidence="8">
    <location>
        <position position="244"/>
    </location>
</feature>
<keyword evidence="2 8" id="KW-0055">Arginine biosynthesis</keyword>
<geneLocation type="chloroplast" evidence="10"/>
<comment type="function">
    <text evidence="8">Catalyzes the ATP-dependent phosphorylation of N-acetyl-L-glutamate.</text>
</comment>
<comment type="similarity">
    <text evidence="8">Belongs to the acetylglutamate kinase family. ArgB subfamily.</text>
</comment>
<dbReference type="GO" id="GO:0042450">
    <property type="term" value="P:L-arginine biosynthetic process via ornithine"/>
    <property type="evidence" value="ECO:0007669"/>
    <property type="project" value="UniProtKB-UniRule"/>
</dbReference>
<dbReference type="InterPro" id="IPR041727">
    <property type="entry name" value="NAGK-C"/>
</dbReference>
<keyword evidence="10" id="KW-0934">Plastid</keyword>
<dbReference type="RefSeq" id="YP_009391519.1">
    <property type="nucleotide sequence ID" value="NC_035258.1"/>
</dbReference>
<keyword evidence="7 8" id="KW-0067">ATP-binding</keyword>
<comment type="pathway">
    <text evidence="1 8">Amino-acid biosynthesis; L-arginine biosynthesis; N(2)-acetyl-L-ornithine from L-glutamate: step 2/4.</text>
</comment>
<evidence type="ECO:0000256" key="3">
    <source>
        <dbReference type="ARBA" id="ARBA00022605"/>
    </source>
</evidence>
<dbReference type="SUPFAM" id="SSF53633">
    <property type="entry name" value="Carbamate kinase-like"/>
    <property type="match status" value="1"/>
</dbReference>
<evidence type="ECO:0000256" key="7">
    <source>
        <dbReference type="ARBA" id="ARBA00022840"/>
    </source>
</evidence>
<keyword evidence="10" id="KW-0150">Chloroplast</keyword>
<keyword evidence="6 8" id="KW-0418">Kinase</keyword>
<dbReference type="InterPro" id="IPR001048">
    <property type="entry name" value="Asp/Glu/Uridylate_kinase"/>
</dbReference>
<dbReference type="EC" id="2.7.2.8" evidence="8"/>
<evidence type="ECO:0000259" key="9">
    <source>
        <dbReference type="Pfam" id="PF00696"/>
    </source>
</evidence>
<dbReference type="PIRSF" id="PIRSF000728">
    <property type="entry name" value="NAGK"/>
    <property type="match status" value="1"/>
</dbReference>
<dbReference type="Pfam" id="PF00696">
    <property type="entry name" value="AA_kinase"/>
    <property type="match status" value="1"/>
</dbReference>
<dbReference type="InterPro" id="IPR001057">
    <property type="entry name" value="Glu/AcGlu_kinase"/>
</dbReference>
<evidence type="ECO:0000256" key="6">
    <source>
        <dbReference type="ARBA" id="ARBA00022777"/>
    </source>
</evidence>
<evidence type="ECO:0000313" key="10">
    <source>
        <dbReference type="EMBL" id="ARW59663.1"/>
    </source>
</evidence>
<evidence type="ECO:0000256" key="1">
    <source>
        <dbReference type="ARBA" id="ARBA00004828"/>
    </source>
</evidence>
<dbReference type="PANTHER" id="PTHR23342:SF0">
    <property type="entry name" value="N-ACETYLGLUTAMATE SYNTHASE, MITOCHONDRIAL"/>
    <property type="match status" value="1"/>
</dbReference>
<feature type="binding site" evidence="8">
    <location>
        <position position="88"/>
    </location>
    <ligand>
        <name>substrate</name>
    </ligand>
</feature>
<gene>
    <name evidence="8 10" type="primary">argB</name>
</gene>
<name>A0A1Z1M1L3_9FLOR</name>
<dbReference type="InterPro" id="IPR036393">
    <property type="entry name" value="AceGlu_kinase-like_sf"/>
</dbReference>
<evidence type="ECO:0000256" key="4">
    <source>
        <dbReference type="ARBA" id="ARBA00022679"/>
    </source>
</evidence>
<evidence type="ECO:0000256" key="2">
    <source>
        <dbReference type="ARBA" id="ARBA00022571"/>
    </source>
</evidence>
<feature type="domain" description="Aspartate/glutamate/uridylate kinase" evidence="9">
    <location>
        <begin position="26"/>
        <end position="263"/>
    </location>
</feature>
<protein>
    <recommendedName>
        <fullName evidence="8">Acetylglutamate kinase</fullName>
        <ecNumber evidence="8">2.7.2.8</ecNumber>
    </recommendedName>
    <alternativeName>
        <fullName evidence="8">N-acetyl-L-glutamate 5-phosphotransferase</fullName>
    </alternativeName>
    <alternativeName>
        <fullName evidence="8">NAG kinase</fullName>
        <shortName evidence="8">NAGK</shortName>
    </alternativeName>
</protein>
<proteinExistence type="inferred from homology"/>
<dbReference type="GO" id="GO:0003991">
    <property type="term" value="F:acetylglutamate kinase activity"/>
    <property type="evidence" value="ECO:0007669"/>
    <property type="project" value="UniProtKB-UniRule"/>
</dbReference>
<dbReference type="GO" id="GO:0005524">
    <property type="term" value="F:ATP binding"/>
    <property type="evidence" value="ECO:0007669"/>
    <property type="project" value="UniProtKB-UniRule"/>
</dbReference>
<dbReference type="InterPro" id="IPR004662">
    <property type="entry name" value="AcgluKinase_fam"/>
</dbReference>
<evidence type="ECO:0000256" key="8">
    <source>
        <dbReference type="HAMAP-Rule" id="MF_00082"/>
    </source>
</evidence>
<dbReference type="NCBIfam" id="TIGR00761">
    <property type="entry name" value="argB"/>
    <property type="match status" value="1"/>
</dbReference>
<dbReference type="Gene3D" id="3.40.1160.10">
    <property type="entry name" value="Acetylglutamate kinase-like"/>
    <property type="match status" value="1"/>
</dbReference>
<dbReference type="AlphaFoldDB" id="A0A1Z1M1L3"/>
<feature type="site" description="Transition state stabilizer" evidence="8">
    <location>
        <position position="31"/>
    </location>
</feature>
<dbReference type="PRINTS" id="PR00474">
    <property type="entry name" value="GLU5KINASE"/>
</dbReference>
<reference evidence="10" key="1">
    <citation type="journal article" date="2017" name="J. Phycol.">
        <title>Analysis of chloroplast genomes and a supermatrix inform reclassification of the Rhodomelaceae (Rhodophyta).</title>
        <authorList>
            <person name="Diaz-Tapia P."/>
            <person name="Maggs C.A."/>
            <person name="West J.A."/>
            <person name="Verbruggen H."/>
        </authorList>
    </citation>
    <scope>NUCLEOTIDE SEQUENCE</scope>
    <source>
        <strain evidence="10">HV1445</strain>
    </source>
</reference>
<dbReference type="FunFam" id="3.40.1160.10:FF:000004">
    <property type="entry name" value="Acetylglutamate kinase"/>
    <property type="match status" value="1"/>
</dbReference>
<comment type="subcellular location">
    <subcellularLocation>
        <location evidence="8">Plastid</location>
        <location evidence="8">Chloroplast</location>
    </subcellularLocation>
</comment>
<keyword evidence="5 8" id="KW-0547">Nucleotide-binding</keyword>
<keyword evidence="3 8" id="KW-0028">Amino-acid biosynthesis</keyword>
<dbReference type="EMBL" id="MF101409">
    <property type="protein sequence ID" value="ARW59663.1"/>
    <property type="molecule type" value="Genomic_DNA"/>
</dbReference>
<dbReference type="HAMAP" id="MF_00082">
    <property type="entry name" value="ArgB"/>
    <property type="match status" value="1"/>
</dbReference>